<dbReference type="EMBL" id="JACHFY010000001">
    <property type="protein sequence ID" value="MBB5252650.1"/>
    <property type="molecule type" value="Genomic_DNA"/>
</dbReference>
<reference evidence="3 4" key="1">
    <citation type="submission" date="2019-10" db="EMBL/GenBank/DDBJ databases">
        <title>Genome Sequences from Six Type Strain Members of the Archaeal Family Sulfolobaceae: Acidianus ambivalens, Acidianus infernus, Metallosphaera prunae, Stygiolobus azoricus, Sulfolobus metallicus, and Sulfurisphaera ohwakuensis.</title>
        <authorList>
            <person name="Counts J.A."/>
            <person name="Kelly R.M."/>
        </authorList>
    </citation>
    <scope>NUCLEOTIDE SEQUENCE [LARGE SCALE GENOMIC DNA]</scope>
    <source>
        <strain evidence="3 4">TA-1</strain>
    </source>
</reference>
<name>A0A650CGP6_SULOH</name>
<protein>
    <submittedName>
        <fullName evidence="2 3">Hemerythrin</fullName>
    </submittedName>
</protein>
<evidence type="ECO:0000313" key="2">
    <source>
        <dbReference type="EMBL" id="MBB5252650.1"/>
    </source>
</evidence>
<evidence type="ECO:0000313" key="4">
    <source>
        <dbReference type="Proteomes" id="UP000427373"/>
    </source>
</evidence>
<organism evidence="3 4">
    <name type="scientific">Sulfurisphaera ohwakuensis</name>
    <dbReference type="NCBI Taxonomy" id="69656"/>
    <lineage>
        <taxon>Archaea</taxon>
        <taxon>Thermoproteota</taxon>
        <taxon>Thermoprotei</taxon>
        <taxon>Sulfolobales</taxon>
        <taxon>Sulfolobaceae</taxon>
        <taxon>Sulfurisphaera</taxon>
    </lineage>
</organism>
<dbReference type="RefSeq" id="WP_156014468.1">
    <property type="nucleotide sequence ID" value="NZ_CP045484.1"/>
</dbReference>
<dbReference type="GeneID" id="42800940"/>
<dbReference type="EMBL" id="CP045484">
    <property type="protein sequence ID" value="QGR16918.1"/>
    <property type="molecule type" value="Genomic_DNA"/>
</dbReference>
<keyword evidence="4" id="KW-1185">Reference proteome</keyword>
<gene>
    <name evidence="3" type="ORF">D1869_06805</name>
    <name evidence="2" type="ORF">HNQ62_000368</name>
</gene>
<dbReference type="OrthoDB" id="38915at2157"/>
<dbReference type="Proteomes" id="UP000427373">
    <property type="component" value="Chromosome"/>
</dbReference>
<feature type="domain" description="Hemerythrin-like" evidence="1">
    <location>
        <begin position="6"/>
        <end position="114"/>
    </location>
</feature>
<dbReference type="KEGG" id="soh:D1869_06805"/>
<evidence type="ECO:0000313" key="3">
    <source>
        <dbReference type="EMBL" id="QGR16918.1"/>
    </source>
</evidence>
<dbReference type="InterPro" id="IPR012312">
    <property type="entry name" value="Hemerythrin-like"/>
</dbReference>
<sequence>MLSLVLTLDHRRLEELVEEFRNSPDLSTYEEIRRAFINHIYWEEEFLFPKVNDSSLLTIIKSLEIEHGSMWLLLDQTKEYLDNGNTEEAKEKMNEFMRVLLEHDGAEEGSVYQQLDTLSDEDQANLILEEIKLANPPKEWKCKAIR</sequence>
<accession>A0A650CGP6</accession>
<proteinExistence type="predicted"/>
<dbReference type="Proteomes" id="UP000582213">
    <property type="component" value="Unassembled WGS sequence"/>
</dbReference>
<evidence type="ECO:0000259" key="1">
    <source>
        <dbReference type="Pfam" id="PF01814"/>
    </source>
</evidence>
<dbReference type="Pfam" id="PF01814">
    <property type="entry name" value="Hemerythrin"/>
    <property type="match status" value="1"/>
</dbReference>
<dbReference type="Gene3D" id="1.20.120.520">
    <property type="entry name" value="nmb1532 protein domain like"/>
    <property type="match status" value="1"/>
</dbReference>
<dbReference type="AlphaFoldDB" id="A0A650CGP6"/>
<evidence type="ECO:0000313" key="5">
    <source>
        <dbReference type="Proteomes" id="UP000582213"/>
    </source>
</evidence>
<reference evidence="2 5" key="2">
    <citation type="submission" date="2020-08" db="EMBL/GenBank/DDBJ databases">
        <title>Genomic Encyclopedia of Type Strains, Phase IV (KMG-IV): sequencing the most valuable type-strain genomes for metagenomic binning, comparative biology and taxonomic classification.</title>
        <authorList>
            <person name="Goeker M."/>
        </authorList>
    </citation>
    <scope>NUCLEOTIDE SEQUENCE [LARGE SCALE GENOMIC DNA]</scope>
    <source>
        <strain evidence="2 5">DSM 12421</strain>
    </source>
</reference>